<feature type="region of interest" description="Disordered" evidence="1">
    <location>
        <begin position="1"/>
        <end position="107"/>
    </location>
</feature>
<evidence type="ECO:0000256" key="1">
    <source>
        <dbReference type="SAM" id="MobiDB-lite"/>
    </source>
</evidence>
<gene>
    <name evidence="2" type="ORF">ERS027646_03952</name>
</gene>
<sequence>MNIVQPGSATVNSNARLGPSGVCTRAVRRSPTGDSTATATSMTSSPGRAAASPAKPSPWMRIGAGSVHPVTATRTSCSGASDGPTKSSVDSAETTRMTAPYGDQSLR</sequence>
<dbReference type="EMBL" id="CNGE01001047">
    <property type="protein sequence ID" value="CKT65631.1"/>
    <property type="molecule type" value="Genomic_DNA"/>
</dbReference>
<evidence type="ECO:0000313" key="2">
    <source>
        <dbReference type="EMBL" id="CKT65631.1"/>
    </source>
</evidence>
<feature type="compositionally biased region" description="Polar residues" evidence="1">
    <location>
        <begin position="1"/>
        <end position="15"/>
    </location>
</feature>
<feature type="compositionally biased region" description="Low complexity" evidence="1">
    <location>
        <begin position="35"/>
        <end position="45"/>
    </location>
</feature>
<protein>
    <submittedName>
        <fullName evidence="2">Uncharacterized protein</fullName>
    </submittedName>
</protein>
<accession>A0A655APJ6</accession>
<reference evidence="2 3" key="1">
    <citation type="submission" date="2015-03" db="EMBL/GenBank/DDBJ databases">
        <authorList>
            <consortium name="Pathogen Informatics"/>
        </authorList>
    </citation>
    <scope>NUCLEOTIDE SEQUENCE [LARGE SCALE GENOMIC DNA]</scope>
    <source>
        <strain evidence="2 3">Bir 172</strain>
    </source>
</reference>
<proteinExistence type="predicted"/>
<name>A0A655APJ6_MYCTX</name>
<organism evidence="2 3">
    <name type="scientific">Mycobacterium tuberculosis</name>
    <dbReference type="NCBI Taxonomy" id="1773"/>
    <lineage>
        <taxon>Bacteria</taxon>
        <taxon>Bacillati</taxon>
        <taxon>Actinomycetota</taxon>
        <taxon>Actinomycetes</taxon>
        <taxon>Mycobacteriales</taxon>
        <taxon>Mycobacteriaceae</taxon>
        <taxon>Mycobacterium</taxon>
        <taxon>Mycobacterium tuberculosis complex</taxon>
    </lineage>
</organism>
<evidence type="ECO:0000313" key="3">
    <source>
        <dbReference type="Proteomes" id="UP000048948"/>
    </source>
</evidence>
<dbReference type="Proteomes" id="UP000048948">
    <property type="component" value="Unassembled WGS sequence"/>
</dbReference>
<dbReference type="AlphaFoldDB" id="A0A655APJ6"/>
<feature type="compositionally biased region" description="Polar residues" evidence="1">
    <location>
        <begin position="72"/>
        <end position="97"/>
    </location>
</feature>